<keyword evidence="2" id="KW-0328">Glycosyltransferase</keyword>
<keyword evidence="5" id="KW-0732">Signal</keyword>
<dbReference type="EMBL" id="MN242804">
    <property type="protein sequence ID" value="QIK00373.1"/>
    <property type="molecule type" value="mRNA"/>
</dbReference>
<dbReference type="GO" id="GO:0008194">
    <property type="term" value="F:UDP-glycosyltransferase activity"/>
    <property type="evidence" value="ECO:0007669"/>
    <property type="project" value="InterPro"/>
</dbReference>
<feature type="transmembrane region" description="Helical" evidence="4">
    <location>
        <begin position="483"/>
        <end position="502"/>
    </location>
</feature>
<dbReference type="Gene3D" id="3.40.50.2000">
    <property type="entry name" value="Glycogen Phosphorylase B"/>
    <property type="match status" value="1"/>
</dbReference>
<accession>A0A6G7SFA6</accession>
<dbReference type="CDD" id="cd03784">
    <property type="entry name" value="GT1_Gtf-like"/>
    <property type="match status" value="1"/>
</dbReference>
<dbReference type="AlphaFoldDB" id="A0A6G7SFA6"/>
<keyword evidence="4" id="KW-0812">Transmembrane</keyword>
<dbReference type="PANTHER" id="PTHR48043">
    <property type="entry name" value="EG:EG0003.4 PROTEIN-RELATED"/>
    <property type="match status" value="1"/>
</dbReference>
<proteinExistence type="evidence at transcript level"/>
<dbReference type="PANTHER" id="PTHR48043:SF159">
    <property type="entry name" value="EG:EG0003.4 PROTEIN-RELATED"/>
    <property type="match status" value="1"/>
</dbReference>
<dbReference type="Pfam" id="PF00201">
    <property type="entry name" value="UDPGT"/>
    <property type="match status" value="1"/>
</dbReference>
<keyword evidence="3 6" id="KW-0808">Transferase</keyword>
<dbReference type="InterPro" id="IPR050271">
    <property type="entry name" value="UDP-glycosyltransferase"/>
</dbReference>
<feature type="signal peptide" evidence="5">
    <location>
        <begin position="1"/>
        <end position="20"/>
    </location>
</feature>
<gene>
    <name evidence="6" type="primary">UGT14</name>
</gene>
<dbReference type="FunFam" id="3.40.50.2000:FF:000050">
    <property type="entry name" value="UDP-glucuronosyltransferase"/>
    <property type="match status" value="1"/>
</dbReference>
<keyword evidence="4" id="KW-1133">Transmembrane helix</keyword>
<dbReference type="InterPro" id="IPR002213">
    <property type="entry name" value="UDP_glucos_trans"/>
</dbReference>
<dbReference type="SUPFAM" id="SSF53756">
    <property type="entry name" value="UDP-Glycosyltransferase/glycogen phosphorylase"/>
    <property type="match status" value="1"/>
</dbReference>
<organism evidence="6">
    <name type="scientific">Xylotrechus quadripes</name>
    <dbReference type="NCBI Taxonomy" id="554073"/>
    <lineage>
        <taxon>Eukaryota</taxon>
        <taxon>Metazoa</taxon>
        <taxon>Ecdysozoa</taxon>
        <taxon>Arthropoda</taxon>
        <taxon>Hexapoda</taxon>
        <taxon>Insecta</taxon>
        <taxon>Pterygota</taxon>
        <taxon>Neoptera</taxon>
        <taxon>Endopterygota</taxon>
        <taxon>Coleoptera</taxon>
        <taxon>Polyphaga</taxon>
        <taxon>Cucujiformia</taxon>
        <taxon>Chrysomeloidea</taxon>
        <taxon>Cerambycidae</taxon>
        <taxon>Cerambycinae</taxon>
        <taxon>Clytini</taxon>
        <taxon>Xylotrechus</taxon>
    </lineage>
</organism>
<evidence type="ECO:0000313" key="6">
    <source>
        <dbReference type="EMBL" id="QIK00373.1"/>
    </source>
</evidence>
<evidence type="ECO:0000256" key="5">
    <source>
        <dbReference type="SAM" id="SignalP"/>
    </source>
</evidence>
<keyword evidence="4" id="KW-0472">Membrane</keyword>
<evidence type="ECO:0000256" key="3">
    <source>
        <dbReference type="ARBA" id="ARBA00022679"/>
    </source>
</evidence>
<evidence type="ECO:0000256" key="2">
    <source>
        <dbReference type="ARBA" id="ARBA00022676"/>
    </source>
</evidence>
<protein>
    <submittedName>
        <fullName evidence="6">UDP-glycosyltransferase</fullName>
    </submittedName>
</protein>
<evidence type="ECO:0000256" key="4">
    <source>
        <dbReference type="SAM" id="Phobius"/>
    </source>
</evidence>
<sequence length="518" mass="58887">MYLLIWILVSSCTAVRNVLGANILIAYDLPSPSHQVWNYAFAEGLMKKGHNVTMFGPFPDRAKSSELYHPLTIKGLYEEIHNREEFSFEAGEWSDSTFLSTFVLTQYNWVACNHSYHSEAFRTLMNYPKDYKFDLLILDVATSSCFYPFIQRFNYPPTMAITAFLLRADLSEYFGNVFQPSYVPLLFSNYTEDMSFSQRVVNFLSFQWIILLRRVYEMRNINSLARKAFGEDTAPVESLEKHISLLLCGLDPVLTPPQPLPPNIVAVGGLNARDAAPLPKDLKKIMDNATEGVIFFALGTNARSDHLGAKTIQALLEAFSQLKQTVVWKFESELKNKPKNVFISKWLPQNDILGHKNTKLFISHVGALSSYEAIYHGVPIIGVPFIADQRLNVNALVNKGAAIKLDFKMITSQNVLNSVNEVLTNPKYAKSMKELSSRLRDQPETPLERAVFWTEFVMRHKGAHFLSPKARDMSRLAASSTDVVLFLLSVVSLFLYIVYIVVKKIRNLLVREEKLKVN</sequence>
<evidence type="ECO:0000256" key="1">
    <source>
        <dbReference type="ARBA" id="ARBA00009995"/>
    </source>
</evidence>
<name>A0A6G7SFA6_9CUCU</name>
<feature type="chain" id="PRO_5026212001" evidence="5">
    <location>
        <begin position="21"/>
        <end position="518"/>
    </location>
</feature>
<reference evidence="6" key="1">
    <citation type="submission" date="2019-07" db="EMBL/GenBank/DDBJ databases">
        <title>Antennal UDP-glycosyltransferase (UGT) genes in the coffee white stemborer, Xylotrechus quadripes.</title>
        <authorList>
            <person name="Yin N.-N."/>
            <person name="Zhao Y.-J."/>
            <person name="Zhu J.-Y."/>
            <person name="Liu N.-Y."/>
        </authorList>
    </citation>
    <scope>NUCLEOTIDE SEQUENCE</scope>
    <source>
        <tissue evidence="6">Antennae</tissue>
    </source>
</reference>
<comment type="similarity">
    <text evidence="1">Belongs to the UDP-glycosyltransferase family.</text>
</comment>